<dbReference type="RefSeq" id="WP_129253755.1">
    <property type="nucleotide sequence ID" value="NZ_SAXA01000004.1"/>
</dbReference>
<dbReference type="GO" id="GO:0003700">
    <property type="term" value="F:DNA-binding transcription factor activity"/>
    <property type="evidence" value="ECO:0007669"/>
    <property type="project" value="InterPro"/>
</dbReference>
<gene>
    <name evidence="5" type="ORF">EO244_06025</name>
</gene>
<dbReference type="InterPro" id="IPR037923">
    <property type="entry name" value="HTH-like"/>
</dbReference>
<evidence type="ECO:0000313" key="5">
    <source>
        <dbReference type="EMBL" id="RXQ95862.1"/>
    </source>
</evidence>
<feature type="domain" description="HTH araC/xylS-type" evidence="4">
    <location>
        <begin position="182"/>
        <end position="280"/>
    </location>
</feature>
<accession>A0A4Q1JMT9</accession>
<dbReference type="PRINTS" id="PR00032">
    <property type="entry name" value="HTHARAC"/>
</dbReference>
<keyword evidence="6" id="KW-1185">Reference proteome</keyword>
<evidence type="ECO:0000313" key="6">
    <source>
        <dbReference type="Proteomes" id="UP000289703"/>
    </source>
</evidence>
<dbReference type="InterPro" id="IPR020449">
    <property type="entry name" value="Tscrpt_reg_AraC-type_HTH"/>
</dbReference>
<dbReference type="Gene3D" id="1.10.10.60">
    <property type="entry name" value="Homeodomain-like"/>
    <property type="match status" value="1"/>
</dbReference>
<dbReference type="SUPFAM" id="SSF51215">
    <property type="entry name" value="Regulatory protein AraC"/>
    <property type="match status" value="1"/>
</dbReference>
<name>A0A4Q1JMT9_9BACT</name>
<reference evidence="5 6" key="1">
    <citation type="submission" date="2019-01" db="EMBL/GenBank/DDBJ databases">
        <title>Ancylomarina salipaludis sp. nov., isolated from a salt marsh.</title>
        <authorList>
            <person name="Yoon J.-H."/>
        </authorList>
    </citation>
    <scope>NUCLEOTIDE SEQUENCE [LARGE SCALE GENOMIC DNA]</scope>
    <source>
        <strain evidence="5 6">SHSM-M15</strain>
    </source>
</reference>
<dbReference type="PROSITE" id="PS01124">
    <property type="entry name" value="HTH_ARAC_FAMILY_2"/>
    <property type="match status" value="1"/>
</dbReference>
<proteinExistence type="predicted"/>
<evidence type="ECO:0000256" key="1">
    <source>
        <dbReference type="ARBA" id="ARBA00023015"/>
    </source>
</evidence>
<dbReference type="EMBL" id="SAXA01000004">
    <property type="protein sequence ID" value="RXQ95862.1"/>
    <property type="molecule type" value="Genomic_DNA"/>
</dbReference>
<keyword evidence="2" id="KW-0238">DNA-binding</keyword>
<organism evidence="5 6">
    <name type="scientific">Ancylomarina salipaludis</name>
    <dbReference type="NCBI Taxonomy" id="2501299"/>
    <lineage>
        <taxon>Bacteria</taxon>
        <taxon>Pseudomonadati</taxon>
        <taxon>Bacteroidota</taxon>
        <taxon>Bacteroidia</taxon>
        <taxon>Marinilabiliales</taxon>
        <taxon>Marinifilaceae</taxon>
        <taxon>Ancylomarina</taxon>
    </lineage>
</organism>
<dbReference type="Pfam" id="PF02311">
    <property type="entry name" value="AraC_binding"/>
    <property type="match status" value="1"/>
</dbReference>
<dbReference type="Proteomes" id="UP000289703">
    <property type="component" value="Unassembled WGS sequence"/>
</dbReference>
<dbReference type="OrthoDB" id="1096411at2"/>
<keyword evidence="1" id="KW-0805">Transcription regulation</keyword>
<dbReference type="GO" id="GO:0043565">
    <property type="term" value="F:sequence-specific DNA binding"/>
    <property type="evidence" value="ECO:0007669"/>
    <property type="project" value="InterPro"/>
</dbReference>
<dbReference type="SUPFAM" id="SSF46689">
    <property type="entry name" value="Homeodomain-like"/>
    <property type="match status" value="1"/>
</dbReference>
<dbReference type="Pfam" id="PF12833">
    <property type="entry name" value="HTH_18"/>
    <property type="match status" value="1"/>
</dbReference>
<dbReference type="PANTHER" id="PTHR43280:SF32">
    <property type="entry name" value="TRANSCRIPTIONAL REGULATORY PROTEIN"/>
    <property type="match status" value="1"/>
</dbReference>
<evidence type="ECO:0000256" key="3">
    <source>
        <dbReference type="ARBA" id="ARBA00023163"/>
    </source>
</evidence>
<evidence type="ECO:0000256" key="2">
    <source>
        <dbReference type="ARBA" id="ARBA00023125"/>
    </source>
</evidence>
<dbReference type="AlphaFoldDB" id="A0A4Q1JMT9"/>
<dbReference type="PANTHER" id="PTHR43280">
    <property type="entry name" value="ARAC-FAMILY TRANSCRIPTIONAL REGULATOR"/>
    <property type="match status" value="1"/>
</dbReference>
<dbReference type="InterPro" id="IPR003313">
    <property type="entry name" value="AraC-bd"/>
</dbReference>
<keyword evidence="3" id="KW-0804">Transcription</keyword>
<dbReference type="InterPro" id="IPR018060">
    <property type="entry name" value="HTH_AraC"/>
</dbReference>
<protein>
    <submittedName>
        <fullName evidence="5">Helix-turn-helix domain-containing protein</fullName>
    </submittedName>
</protein>
<dbReference type="SMART" id="SM00342">
    <property type="entry name" value="HTH_ARAC"/>
    <property type="match status" value="1"/>
</dbReference>
<comment type="caution">
    <text evidence="5">The sequence shown here is derived from an EMBL/GenBank/DDBJ whole genome shotgun (WGS) entry which is preliminary data.</text>
</comment>
<evidence type="ECO:0000259" key="4">
    <source>
        <dbReference type="PROSITE" id="PS01124"/>
    </source>
</evidence>
<sequence length="282" mass="32993">MQEIQVRNLKEPNLSGSFAMSHLDALLAECDMLERIHRHNFYFILAIEKGDGEHQVDFANYPIKDYSIFFLRPGQVHQLLLKAGSKGYLMGFVPSFISTENKQKRRAFRLASLNNYYQLDAKTYRKYIPILECIFNEYANKELMYLESIRANLDLLFIELFRHTKNANISTGNNAYVQALLEDLLEMLEIHIYENKQVSYYAQKLKLTSYQINAITKKTLGKTCSQLINERITLEAKRNLMASSSQVKEIAYHLGFEDPSYFIRFFKKQTGQTPESFRQNFK</sequence>
<dbReference type="InterPro" id="IPR009057">
    <property type="entry name" value="Homeodomain-like_sf"/>
</dbReference>